<dbReference type="OrthoDB" id="9803192at2"/>
<comment type="pathway">
    <text evidence="4">Amino-acid biosynthesis.</text>
</comment>
<evidence type="ECO:0000259" key="6">
    <source>
        <dbReference type="Pfam" id="PF14691"/>
    </source>
</evidence>
<dbReference type="InterPro" id="IPR028261">
    <property type="entry name" value="DPD_II"/>
</dbReference>
<feature type="domain" description="FAD/NAD(P)-binding" evidence="5">
    <location>
        <begin position="145"/>
        <end position="453"/>
    </location>
</feature>
<dbReference type="InterPro" id="IPR051394">
    <property type="entry name" value="Glutamate_Synthase"/>
</dbReference>
<dbReference type="Pfam" id="PF07992">
    <property type="entry name" value="Pyr_redox_2"/>
    <property type="match status" value="1"/>
</dbReference>
<evidence type="ECO:0000313" key="8">
    <source>
        <dbReference type="Proteomes" id="UP000295244"/>
    </source>
</evidence>
<evidence type="ECO:0000256" key="2">
    <source>
        <dbReference type="ARBA" id="ARBA00023002"/>
    </source>
</evidence>
<keyword evidence="2" id="KW-0560">Oxidoreductase</keyword>
<dbReference type="SUPFAM" id="SSF51971">
    <property type="entry name" value="Nucleotide-binding domain"/>
    <property type="match status" value="1"/>
</dbReference>
<evidence type="ECO:0000313" key="7">
    <source>
        <dbReference type="EMBL" id="TCJ19890.1"/>
    </source>
</evidence>
<keyword evidence="3" id="KW-0314">Glutamate biosynthesis</keyword>
<gene>
    <name evidence="7" type="ORF">E0L93_02745</name>
</gene>
<evidence type="ECO:0000256" key="3">
    <source>
        <dbReference type="ARBA" id="ARBA00023164"/>
    </source>
</evidence>
<proteinExistence type="predicted"/>
<keyword evidence="8" id="KW-1185">Reference proteome</keyword>
<dbReference type="GO" id="GO:0016639">
    <property type="term" value="F:oxidoreductase activity, acting on the CH-NH2 group of donors, NAD or NADP as acceptor"/>
    <property type="evidence" value="ECO:0007669"/>
    <property type="project" value="InterPro"/>
</dbReference>
<dbReference type="InterPro" id="IPR036188">
    <property type="entry name" value="FAD/NAD-bd_sf"/>
</dbReference>
<evidence type="ECO:0000259" key="5">
    <source>
        <dbReference type="Pfam" id="PF07992"/>
    </source>
</evidence>
<name>A0A4R1BQD0_9ACTN</name>
<dbReference type="GO" id="GO:0051536">
    <property type="term" value="F:iron-sulfur cluster binding"/>
    <property type="evidence" value="ECO:0007669"/>
    <property type="project" value="InterPro"/>
</dbReference>
<protein>
    <submittedName>
        <fullName evidence="7">Glutamate synthase subunit beta</fullName>
    </submittedName>
</protein>
<dbReference type="InterPro" id="IPR006005">
    <property type="entry name" value="Glut_synth_ssu1"/>
</dbReference>
<dbReference type="InterPro" id="IPR009051">
    <property type="entry name" value="Helical_ferredxn"/>
</dbReference>
<dbReference type="RefSeq" id="WP_132688155.1">
    <property type="nucleotide sequence ID" value="NZ_SKBU01000006.1"/>
</dbReference>
<reference evidence="7 8" key="1">
    <citation type="submission" date="2019-03" db="EMBL/GenBank/DDBJ databases">
        <title>Whole genome sequence of a novel Rubrobacter taiwanensis strain, isolated from Yellowstone National Park.</title>
        <authorList>
            <person name="Freed S."/>
            <person name="Ramaley R.F."/>
            <person name="Kyndt J.A."/>
        </authorList>
    </citation>
    <scope>NUCLEOTIDE SEQUENCE [LARGE SCALE GENOMIC DNA]</scope>
    <source>
        <strain evidence="7 8">Yellowstone</strain>
    </source>
</reference>
<dbReference type="AlphaFoldDB" id="A0A4R1BQD0"/>
<dbReference type="PRINTS" id="PR00419">
    <property type="entry name" value="ADXRDTASE"/>
</dbReference>
<dbReference type="Gene3D" id="3.40.50.720">
    <property type="entry name" value="NAD(P)-binding Rossmann-like Domain"/>
    <property type="match status" value="1"/>
</dbReference>
<dbReference type="InterPro" id="IPR023753">
    <property type="entry name" value="FAD/NAD-binding_dom"/>
</dbReference>
<dbReference type="PANTHER" id="PTHR43100:SF1">
    <property type="entry name" value="GLUTAMATE SYNTHASE [NADPH] SMALL CHAIN"/>
    <property type="match status" value="1"/>
</dbReference>
<dbReference type="Pfam" id="PF14691">
    <property type="entry name" value="Fer4_20"/>
    <property type="match status" value="1"/>
</dbReference>
<dbReference type="Proteomes" id="UP000295244">
    <property type="component" value="Unassembled WGS sequence"/>
</dbReference>
<comment type="caution">
    <text evidence="7">The sequence shown here is derived from an EMBL/GenBank/DDBJ whole genome shotgun (WGS) entry which is preliminary data.</text>
</comment>
<feature type="domain" description="Dihydroprymidine dehydrogenase" evidence="6">
    <location>
        <begin position="24"/>
        <end position="131"/>
    </location>
</feature>
<dbReference type="PANTHER" id="PTHR43100">
    <property type="entry name" value="GLUTAMATE SYNTHASE [NADPH] SMALL CHAIN"/>
    <property type="match status" value="1"/>
</dbReference>
<dbReference type="SUPFAM" id="SSF46548">
    <property type="entry name" value="alpha-helical ferredoxin"/>
    <property type="match status" value="1"/>
</dbReference>
<dbReference type="NCBIfam" id="TIGR01317">
    <property type="entry name" value="GOGAT_sm_gam"/>
    <property type="match status" value="1"/>
</dbReference>
<dbReference type="Gene3D" id="1.10.1060.10">
    <property type="entry name" value="Alpha-helical ferredoxin"/>
    <property type="match status" value="1"/>
</dbReference>
<organism evidence="7 8">
    <name type="scientific">Rubrobacter taiwanensis</name>
    <dbReference type="NCBI Taxonomy" id="185139"/>
    <lineage>
        <taxon>Bacteria</taxon>
        <taxon>Bacillati</taxon>
        <taxon>Actinomycetota</taxon>
        <taxon>Rubrobacteria</taxon>
        <taxon>Rubrobacterales</taxon>
        <taxon>Rubrobacteraceae</taxon>
        <taxon>Rubrobacter</taxon>
    </lineage>
</organism>
<keyword evidence="1" id="KW-0028">Amino-acid biosynthesis</keyword>
<dbReference type="GO" id="GO:0006537">
    <property type="term" value="P:glutamate biosynthetic process"/>
    <property type="evidence" value="ECO:0007669"/>
    <property type="project" value="UniProtKB-KW"/>
</dbReference>
<dbReference type="Gene3D" id="3.50.50.60">
    <property type="entry name" value="FAD/NAD(P)-binding domain"/>
    <property type="match status" value="1"/>
</dbReference>
<dbReference type="EMBL" id="SKBU01000006">
    <property type="protein sequence ID" value="TCJ19890.1"/>
    <property type="molecule type" value="Genomic_DNA"/>
</dbReference>
<accession>A0A4R1BQD0</accession>
<evidence type="ECO:0000256" key="1">
    <source>
        <dbReference type="ARBA" id="ARBA00022605"/>
    </source>
</evidence>
<sequence>MGDPKGFIKIGRKPVPKRPVSERVNDYRHVYRPMPEGELREQASRCMDCGVPFCNVGCPLGNLIPDWNDLVYRDHWRRAIDRLHATNNFPEFTGMLCPAPCEAACVLAINDDAVTIKEVELSIINRAFEEGWVRPRPPARRTGKRVAVVGSGPAGLAAAQQLGRAGHRVTVFEKDDRIGGLLRYGIPDFKMEKWVIDRRLAQMEEEGVEFRPNSYVGENPTAEELRSEFDAVVLAVGALAGRDLPVPGRELDGIHLAMEYLVQQNRRVAGLPVEGPEISARGKRVVILGGGDTSADCLGNAHREGAASVQVITHGPRPPESPDPLEWPDWPFVLHTYPAHEEGGERKWSIAVTGFSGDGRVERLHCVRTRRTPEGRTEHLPGTEFEIEADLVLLAIGFTGPVRDRLLKDLGVEFGPRGAIATRNGFATGIPGIFVAGDARRGADLIVTAIAEGRKAAREVDTYLMGRSLLPG</sequence>
<evidence type="ECO:0000256" key="4">
    <source>
        <dbReference type="ARBA" id="ARBA00029440"/>
    </source>
</evidence>